<organism evidence="7 8">
    <name type="scientific">Stegastes partitus</name>
    <name type="common">bicolor damselfish</name>
    <dbReference type="NCBI Taxonomy" id="144197"/>
    <lineage>
        <taxon>Eukaryota</taxon>
        <taxon>Metazoa</taxon>
        <taxon>Chordata</taxon>
        <taxon>Craniata</taxon>
        <taxon>Vertebrata</taxon>
        <taxon>Euteleostomi</taxon>
        <taxon>Actinopterygii</taxon>
        <taxon>Neopterygii</taxon>
        <taxon>Teleostei</taxon>
        <taxon>Neoteleostei</taxon>
        <taxon>Acanthomorphata</taxon>
        <taxon>Ovalentaria</taxon>
        <taxon>Pomacentridae</taxon>
        <taxon>Stegastes</taxon>
    </lineage>
</organism>
<feature type="signal peptide" evidence="6">
    <location>
        <begin position="1"/>
        <end position="20"/>
    </location>
</feature>
<keyword evidence="4 6" id="KW-0732">Signal</keyword>
<accession>A0A9Y4JZY5</accession>
<evidence type="ECO:0000256" key="4">
    <source>
        <dbReference type="ARBA" id="ARBA00022729"/>
    </source>
</evidence>
<gene>
    <name evidence="8" type="primary">leg1.1</name>
</gene>
<keyword evidence="5" id="KW-0325">Glycoprotein</keyword>
<dbReference type="PANTHER" id="PTHR18820:SF1">
    <property type="entry name" value="PROTEIN LEG1 HOMOLOG"/>
    <property type="match status" value="1"/>
</dbReference>
<evidence type="ECO:0000256" key="2">
    <source>
        <dbReference type="ARBA" id="ARBA00009122"/>
    </source>
</evidence>
<evidence type="ECO:0000256" key="6">
    <source>
        <dbReference type="SAM" id="SignalP"/>
    </source>
</evidence>
<reference evidence="8" key="1">
    <citation type="submission" date="2025-08" db="UniProtKB">
        <authorList>
            <consortium name="RefSeq"/>
        </authorList>
    </citation>
    <scope>IDENTIFICATION</scope>
</reference>
<dbReference type="GO" id="GO:0005615">
    <property type="term" value="C:extracellular space"/>
    <property type="evidence" value="ECO:0007669"/>
    <property type="project" value="TreeGrafter"/>
</dbReference>
<comment type="similarity">
    <text evidence="2">Belongs to the LEG1 family.</text>
</comment>
<evidence type="ECO:0000256" key="1">
    <source>
        <dbReference type="ARBA" id="ARBA00004613"/>
    </source>
</evidence>
<dbReference type="PANTHER" id="PTHR18820">
    <property type="entry name" value="LEG1"/>
    <property type="match status" value="1"/>
</dbReference>
<keyword evidence="3" id="KW-0964">Secreted</keyword>
<evidence type="ECO:0000313" key="7">
    <source>
        <dbReference type="Proteomes" id="UP000694891"/>
    </source>
</evidence>
<dbReference type="InterPro" id="IPR008499">
    <property type="entry name" value="Leg1"/>
</dbReference>
<dbReference type="CTD" id="796447"/>
<evidence type="ECO:0000313" key="8">
    <source>
        <dbReference type="RefSeq" id="XP_008280006.1"/>
    </source>
</evidence>
<dbReference type="Proteomes" id="UP000694891">
    <property type="component" value="Unplaced"/>
</dbReference>
<evidence type="ECO:0000256" key="5">
    <source>
        <dbReference type="ARBA" id="ARBA00023180"/>
    </source>
</evidence>
<dbReference type="AlphaFoldDB" id="A0A9Y4JZY5"/>
<comment type="subcellular location">
    <subcellularLocation>
        <location evidence="1">Secreted</location>
    </subcellularLocation>
</comment>
<keyword evidence="7" id="KW-1185">Reference proteome</keyword>
<dbReference type="RefSeq" id="XP_008280006.1">
    <property type="nucleotide sequence ID" value="XM_008281784.1"/>
</dbReference>
<name>A0A9Y4JZY5_9TELE</name>
<feature type="chain" id="PRO_5041399722" evidence="6">
    <location>
        <begin position="21"/>
        <end position="356"/>
    </location>
</feature>
<protein>
    <submittedName>
        <fullName evidence="8">Liver-enriched gene 1, tandem duplicate 1</fullName>
    </submittedName>
</protein>
<sequence length="356" mass="39270">MQRPAVLGLLLACAASLCSSTQVTKNGSPLGWDETVGQMSELSTQDGTVTPNPWHFPDRMSLYRLMIGATDQYMGSMGTNATDSPLWGLALQLAWLYNSGRLADPTASTTCGQATDKSCISPQSWWSCENYYTSVLPFLSAVQQGFLGSDVQVQMKVPEGVTDYCTTYTDCTTRFPDAMKGWDDFFKGLKAAAESTQPDNEKKDTILGQYWAAQMASLAATTGCNAKQSHYPSEEVSFANSWLSGADYLAAAHFQTNMERAEKFVVPLPARVLKKDDSAPYIEDLSAEENHTVYIFSWMKRINTMLFGTLLRLWKSAMCSVSTREKGRELLEQLLLNPSFATASFMSIIKDMSSSC</sequence>
<dbReference type="Pfam" id="PF05612">
    <property type="entry name" value="Leg1"/>
    <property type="match status" value="1"/>
</dbReference>
<evidence type="ECO:0000256" key="3">
    <source>
        <dbReference type="ARBA" id="ARBA00022525"/>
    </source>
</evidence>
<proteinExistence type="inferred from homology"/>